<keyword evidence="6" id="KW-0414">Isoprene biosynthesis</keyword>
<evidence type="ECO:0000256" key="6">
    <source>
        <dbReference type="ARBA" id="ARBA00023229"/>
    </source>
</evidence>
<dbReference type="InterPro" id="IPR000092">
    <property type="entry name" value="Polyprenyl_synt"/>
</dbReference>
<evidence type="ECO:0000256" key="7">
    <source>
        <dbReference type="RuleBase" id="RU004466"/>
    </source>
</evidence>
<evidence type="ECO:0000313" key="9">
    <source>
        <dbReference type="Proteomes" id="UP001281614"/>
    </source>
</evidence>
<dbReference type="AlphaFoldDB" id="A0AAD9YGV6"/>
<dbReference type="GO" id="GO:0004659">
    <property type="term" value="F:prenyltransferase activity"/>
    <property type="evidence" value="ECO:0007669"/>
    <property type="project" value="InterPro"/>
</dbReference>
<dbReference type="CDD" id="cd00685">
    <property type="entry name" value="Trans_IPPS_HT"/>
    <property type="match status" value="1"/>
</dbReference>
<dbReference type="GO" id="GO:0043386">
    <property type="term" value="P:mycotoxin biosynthetic process"/>
    <property type="evidence" value="ECO:0007669"/>
    <property type="project" value="UniProtKB-ARBA"/>
</dbReference>
<dbReference type="PROSITE" id="PS00723">
    <property type="entry name" value="POLYPRENYL_SYNTHASE_1"/>
    <property type="match status" value="1"/>
</dbReference>
<reference evidence="8" key="1">
    <citation type="submission" date="2023-02" db="EMBL/GenBank/DDBJ databases">
        <title>Colletotrichum kahawae CIFC_Que2 genome sequencing and assembly.</title>
        <authorList>
            <person name="Baroncelli R."/>
        </authorList>
    </citation>
    <scope>NUCLEOTIDE SEQUENCE</scope>
    <source>
        <strain evidence="8">CIFC_Que2</strain>
    </source>
</reference>
<dbReference type="SUPFAM" id="SSF48576">
    <property type="entry name" value="Terpenoid synthases"/>
    <property type="match status" value="1"/>
</dbReference>
<comment type="caution">
    <text evidence="8">The sequence shown here is derived from an EMBL/GenBank/DDBJ whole genome shotgun (WGS) entry which is preliminary data.</text>
</comment>
<dbReference type="GO" id="GO:0006744">
    <property type="term" value="P:ubiquinone biosynthetic process"/>
    <property type="evidence" value="ECO:0007669"/>
    <property type="project" value="TreeGrafter"/>
</dbReference>
<evidence type="ECO:0000256" key="5">
    <source>
        <dbReference type="ARBA" id="ARBA00022842"/>
    </source>
</evidence>
<dbReference type="GO" id="GO:1990234">
    <property type="term" value="C:transferase complex"/>
    <property type="evidence" value="ECO:0007669"/>
    <property type="project" value="TreeGrafter"/>
</dbReference>
<sequence>MQLRPGAAVLRSTYTTTSRSLLLPSSRCAQCRRIAPLDARLPMTAALYHSTPNRNSAWGAAVSVASNIASNAINRVVPKGDMHIDPLRTVAKEMKFLTGNIRKLLGSGHPSLDRVAKYYTQAEGKHMRPLIVLLMSRATALCPKGPRMQPPSGGVDTAISPPGILVDVNPSSPLTSADPIESSESDILPSQRRLAEITELIHTASLLHDDVIDHSVARRGSPSANLEFGNKMAVLAGDFLLGRASVALARLRNAEVIELLATVIANLVEGEFMQLKNTAQDERKPVYSEETLSYYLQKTYLKTASLISKSCRASAILGGSDAASVEAAYAYGKNLGLAFQLVDDMLDYTRSEKELGKPAGADLELGLATAPLLFAWKENAELGALVGRKFEQEGDVTRARELVLQSDGIEQTRALAQDYSERAIAAISEFPDSEAKDGLIEMADKALKRTK</sequence>
<keyword evidence="9" id="KW-1185">Reference proteome</keyword>
<evidence type="ECO:0000256" key="1">
    <source>
        <dbReference type="ARBA" id="ARBA00001946"/>
    </source>
</evidence>
<comment type="cofactor">
    <cofactor evidence="1">
        <name>Mg(2+)</name>
        <dbReference type="ChEBI" id="CHEBI:18420"/>
    </cofactor>
</comment>
<evidence type="ECO:0000313" key="8">
    <source>
        <dbReference type="EMBL" id="KAK2762441.1"/>
    </source>
</evidence>
<evidence type="ECO:0000256" key="2">
    <source>
        <dbReference type="ARBA" id="ARBA00006706"/>
    </source>
</evidence>
<dbReference type="GO" id="GO:0008299">
    <property type="term" value="P:isoprenoid biosynthetic process"/>
    <property type="evidence" value="ECO:0007669"/>
    <property type="project" value="UniProtKB-KW"/>
</dbReference>
<gene>
    <name evidence="8" type="ORF">CKAH01_16133</name>
</gene>
<name>A0AAD9YGV6_COLKA</name>
<keyword evidence="5" id="KW-0460">Magnesium</keyword>
<dbReference type="GO" id="GO:0046165">
    <property type="term" value="P:alcohol biosynthetic process"/>
    <property type="evidence" value="ECO:0007669"/>
    <property type="project" value="UniProtKB-ARBA"/>
</dbReference>
<dbReference type="PANTHER" id="PTHR12001">
    <property type="entry name" value="GERANYLGERANYL PYROPHOSPHATE SYNTHASE"/>
    <property type="match status" value="1"/>
</dbReference>
<organism evidence="8 9">
    <name type="scientific">Colletotrichum kahawae</name>
    <name type="common">Coffee berry disease fungus</name>
    <dbReference type="NCBI Taxonomy" id="34407"/>
    <lineage>
        <taxon>Eukaryota</taxon>
        <taxon>Fungi</taxon>
        <taxon>Dikarya</taxon>
        <taxon>Ascomycota</taxon>
        <taxon>Pezizomycotina</taxon>
        <taxon>Sordariomycetes</taxon>
        <taxon>Hypocreomycetidae</taxon>
        <taxon>Glomerellales</taxon>
        <taxon>Glomerellaceae</taxon>
        <taxon>Colletotrichum</taxon>
        <taxon>Colletotrichum gloeosporioides species complex</taxon>
    </lineage>
</organism>
<accession>A0AAD9YGV6</accession>
<dbReference type="Proteomes" id="UP001281614">
    <property type="component" value="Unassembled WGS sequence"/>
</dbReference>
<protein>
    <submittedName>
        <fullName evidence="8">Hexaprenyl pyrophosphate synthetase</fullName>
    </submittedName>
</protein>
<evidence type="ECO:0000256" key="4">
    <source>
        <dbReference type="ARBA" id="ARBA00022723"/>
    </source>
</evidence>
<keyword evidence="4" id="KW-0479">Metal-binding</keyword>
<keyword evidence="3 7" id="KW-0808">Transferase</keyword>
<evidence type="ECO:0000256" key="3">
    <source>
        <dbReference type="ARBA" id="ARBA00022679"/>
    </source>
</evidence>
<dbReference type="SFLD" id="SFLDS00005">
    <property type="entry name" value="Isoprenoid_Synthase_Type_I"/>
    <property type="match status" value="1"/>
</dbReference>
<dbReference type="Gene3D" id="1.10.600.10">
    <property type="entry name" value="Farnesyl Diphosphate Synthase"/>
    <property type="match status" value="1"/>
</dbReference>
<dbReference type="InterPro" id="IPR033749">
    <property type="entry name" value="Polyprenyl_synt_CS"/>
</dbReference>
<dbReference type="EMBL" id="VYYT01000153">
    <property type="protein sequence ID" value="KAK2762441.1"/>
    <property type="molecule type" value="Genomic_DNA"/>
</dbReference>
<dbReference type="Pfam" id="PF00348">
    <property type="entry name" value="polyprenyl_synt"/>
    <property type="match status" value="1"/>
</dbReference>
<dbReference type="InterPro" id="IPR008949">
    <property type="entry name" value="Isoprenoid_synthase_dom_sf"/>
</dbReference>
<dbReference type="PROSITE" id="PS00444">
    <property type="entry name" value="POLYPRENYL_SYNTHASE_2"/>
    <property type="match status" value="1"/>
</dbReference>
<dbReference type="PANTHER" id="PTHR12001:SF69">
    <property type="entry name" value="ALL TRANS-POLYPRENYL-DIPHOSPHATE SYNTHASE PDSS1"/>
    <property type="match status" value="1"/>
</dbReference>
<comment type="similarity">
    <text evidence="2 7">Belongs to the FPP/GGPP synthase family.</text>
</comment>
<dbReference type="GO" id="GO:0046872">
    <property type="term" value="F:metal ion binding"/>
    <property type="evidence" value="ECO:0007669"/>
    <property type="project" value="UniProtKB-KW"/>
</dbReference>
<proteinExistence type="inferred from homology"/>